<accession>A0A381VC73</accession>
<feature type="non-terminal residue" evidence="2">
    <location>
        <position position="1"/>
    </location>
</feature>
<dbReference type="PANTHER" id="PTHR43016">
    <property type="entry name" value="PRESEQUENCE PROTEASE"/>
    <property type="match status" value="1"/>
</dbReference>
<dbReference type="PANTHER" id="PTHR43016:SF13">
    <property type="entry name" value="PRESEQUENCE PROTEASE, MITOCHONDRIAL"/>
    <property type="match status" value="1"/>
</dbReference>
<dbReference type="GO" id="GO:0046872">
    <property type="term" value="F:metal ion binding"/>
    <property type="evidence" value="ECO:0007669"/>
    <property type="project" value="InterPro"/>
</dbReference>
<sequence>DLFTNNIAYVQIGFDALSIPLDKVPYLSLVGNLVLGMGTRKHSYMEISQLLGIHTGGLRSWHFTSTKINDHKSLLSRIFFSGKGLMENLDHLFDIWDEVILEYDFNNPKRLVEIIKSSKASMEDSILSSGNHYVLSRLNSYQSLLGQYNELTDGISYYRFLETLLDRAEKNPDEVAEEFKGITQSLFTKENIFVNITAPESDYKKIEKRVLSLTQKLPAKKQTPAILKFETGPVNEAFLTASSVQFVGKGTNLFELGMEYSGRFDVLNAVLRTCFLWDRVRVQGGAYGSQSSFDSYSGDYGLVSYRDPNLTETLDIYDQIGDYLENLDISDKELTKILIGCVGRLDPPMTADRKGSASMVEYLTGKTYELKQKRRDELLSTRLEDIKSFAGLFRKIKESGNVCVLGNEEKIKKSKNRFEHLVKVFD</sequence>
<dbReference type="Gene3D" id="3.30.830.10">
    <property type="entry name" value="Metalloenzyme, LuxS/M16 peptidase-like"/>
    <property type="match status" value="2"/>
</dbReference>
<reference evidence="2" key="1">
    <citation type="submission" date="2018-05" db="EMBL/GenBank/DDBJ databases">
        <authorList>
            <person name="Lanie J.A."/>
            <person name="Ng W.-L."/>
            <person name="Kazmierczak K.M."/>
            <person name="Andrzejewski T.M."/>
            <person name="Davidsen T.M."/>
            <person name="Wayne K.J."/>
            <person name="Tettelin H."/>
            <person name="Glass J.I."/>
            <person name="Rusch D."/>
            <person name="Podicherti R."/>
            <person name="Tsui H.-C.T."/>
            <person name="Winkler M.E."/>
        </authorList>
    </citation>
    <scope>NUCLEOTIDE SEQUENCE</scope>
</reference>
<gene>
    <name evidence="2" type="ORF">METZ01_LOCUS90823</name>
</gene>
<protein>
    <recommendedName>
        <fullName evidence="1">Peptidase M16C associated domain-containing protein</fullName>
    </recommendedName>
</protein>
<dbReference type="InterPro" id="IPR011249">
    <property type="entry name" value="Metalloenz_LuxS/M16"/>
</dbReference>
<name>A0A381VC73_9ZZZZ</name>
<dbReference type="InterPro" id="IPR013578">
    <property type="entry name" value="Peptidase_M16C_assoc"/>
</dbReference>
<dbReference type="EMBL" id="UINC01008437">
    <property type="protein sequence ID" value="SVA37969.1"/>
    <property type="molecule type" value="Genomic_DNA"/>
</dbReference>
<dbReference type="SMART" id="SM01264">
    <property type="entry name" value="M16C_associated"/>
    <property type="match status" value="1"/>
</dbReference>
<dbReference type="AlphaFoldDB" id="A0A381VC73"/>
<proteinExistence type="predicted"/>
<feature type="domain" description="Peptidase M16C associated" evidence="1">
    <location>
        <begin position="1"/>
        <end position="164"/>
    </location>
</feature>
<organism evidence="2">
    <name type="scientific">marine metagenome</name>
    <dbReference type="NCBI Taxonomy" id="408172"/>
    <lineage>
        <taxon>unclassified sequences</taxon>
        <taxon>metagenomes</taxon>
        <taxon>ecological metagenomes</taxon>
    </lineage>
</organism>
<dbReference type="GO" id="GO:0016485">
    <property type="term" value="P:protein processing"/>
    <property type="evidence" value="ECO:0007669"/>
    <property type="project" value="TreeGrafter"/>
</dbReference>
<evidence type="ECO:0000259" key="1">
    <source>
        <dbReference type="SMART" id="SM01264"/>
    </source>
</evidence>
<evidence type="ECO:0000313" key="2">
    <source>
        <dbReference type="EMBL" id="SVA37969.1"/>
    </source>
</evidence>
<dbReference type="Pfam" id="PF22516">
    <property type="entry name" value="PreP_C"/>
    <property type="match status" value="1"/>
</dbReference>
<dbReference type="SUPFAM" id="SSF63411">
    <property type="entry name" value="LuxS/MPP-like metallohydrolase"/>
    <property type="match status" value="2"/>
</dbReference>
<dbReference type="GO" id="GO:0004222">
    <property type="term" value="F:metalloendopeptidase activity"/>
    <property type="evidence" value="ECO:0007669"/>
    <property type="project" value="TreeGrafter"/>
</dbReference>
<dbReference type="InterPro" id="IPR055130">
    <property type="entry name" value="PreP_C"/>
</dbReference>
<dbReference type="Pfam" id="PF08367">
    <property type="entry name" value="M16C_assoc"/>
    <property type="match status" value="1"/>
</dbReference>